<dbReference type="InterPro" id="IPR006195">
    <property type="entry name" value="aa-tRNA-synth_II"/>
</dbReference>
<keyword evidence="14" id="KW-1185">Reference proteome</keyword>
<evidence type="ECO:0000256" key="3">
    <source>
        <dbReference type="ARBA" id="ARBA00022490"/>
    </source>
</evidence>
<dbReference type="Proteomes" id="UP000198318">
    <property type="component" value="Unassembled WGS sequence"/>
</dbReference>
<evidence type="ECO:0000256" key="9">
    <source>
        <dbReference type="ARBA" id="ARBA00047639"/>
    </source>
</evidence>
<reference evidence="13 14" key="1">
    <citation type="submission" date="2017-06" db="EMBL/GenBank/DDBJ databases">
        <authorList>
            <person name="Kim H.J."/>
            <person name="Triplett B.A."/>
        </authorList>
    </citation>
    <scope>NUCLEOTIDE SEQUENCE [LARGE SCALE GENOMIC DNA]</scope>
    <source>
        <strain evidence="13 14">DSM 44715</strain>
    </source>
</reference>
<dbReference type="OrthoDB" id="9800814at2"/>
<comment type="subunit">
    <text evidence="2 10">Homodimer.</text>
</comment>
<feature type="binding site" evidence="11">
    <location>
        <begin position="83"/>
        <end position="85"/>
    </location>
    <ligand>
        <name>L-histidine</name>
        <dbReference type="ChEBI" id="CHEBI:57595"/>
    </ligand>
</feature>
<sequence>MSSSFRAPKGVSEYVPPRADLFYAIREAFAEQARLAGYGYLELAVFEDTNLFRRGVGESTDVVSKEMYTFEDRGGRSLTLRPEFTASVLRAVLENNLHKGALPVKVWTTGAAFRAERPQQGRYRQFYQLDLEAIGSEDPQVDAETIAIAANWYRSLGLTRVRLLLNSLGCKECRPAYRALLQEFLRGLDLDEDTRARVEINPLRVLDDKRPRVREQLAGAPLMADHLCPACKAHHDRVRELLADLGIAWEDTPTLVRGLDYYTRTTYEFDHPLLGAQSGIGGGGRYDGLSEDIGGPPLPGIGFGLGLDRTILALEAESRERQGAAFAAKPRCEAFGVALGDTAERRMFALVAELRRAGIAADMAFGGKKLKGAMKDADRSGARYAVILGERDIADGVAQVKDLAEGEQTAVPLTDLITTLKERLSK</sequence>
<keyword evidence="7 10" id="KW-0648">Protein biosynthesis</keyword>
<dbReference type="EMBL" id="FZOR01000016">
    <property type="protein sequence ID" value="SNT10181.1"/>
    <property type="molecule type" value="Genomic_DNA"/>
</dbReference>
<protein>
    <recommendedName>
        <fullName evidence="10">Histidine--tRNA ligase</fullName>
        <ecNumber evidence="10">6.1.1.21</ecNumber>
    </recommendedName>
    <alternativeName>
        <fullName evidence="10">Histidyl-tRNA synthetase</fullName>
        <shortName evidence="10">HisRS</shortName>
    </alternativeName>
</protein>
<feature type="binding site" evidence="11">
    <location>
        <position position="114"/>
    </location>
    <ligand>
        <name>L-histidine</name>
        <dbReference type="ChEBI" id="CHEBI:57595"/>
    </ligand>
</feature>
<evidence type="ECO:0000313" key="14">
    <source>
        <dbReference type="Proteomes" id="UP000198318"/>
    </source>
</evidence>
<keyword evidence="5 10" id="KW-0547">Nucleotide-binding</keyword>
<keyword evidence="3 10" id="KW-0963">Cytoplasm</keyword>
<evidence type="ECO:0000256" key="4">
    <source>
        <dbReference type="ARBA" id="ARBA00022598"/>
    </source>
</evidence>
<name>A0A239JWD1_9ACTN</name>
<dbReference type="InterPro" id="IPR004154">
    <property type="entry name" value="Anticodon-bd"/>
</dbReference>
<dbReference type="SUPFAM" id="SSF52954">
    <property type="entry name" value="Class II aaRS ABD-related"/>
    <property type="match status" value="1"/>
</dbReference>
<dbReference type="InterPro" id="IPR045864">
    <property type="entry name" value="aa-tRNA-synth_II/BPL/LPL"/>
</dbReference>
<dbReference type="InterPro" id="IPR015807">
    <property type="entry name" value="His-tRNA-ligase"/>
</dbReference>
<dbReference type="GO" id="GO:0005524">
    <property type="term" value="F:ATP binding"/>
    <property type="evidence" value="ECO:0007669"/>
    <property type="project" value="UniProtKB-UniRule"/>
</dbReference>
<organism evidence="13 14">
    <name type="scientific">Actinomadura meyerae</name>
    <dbReference type="NCBI Taxonomy" id="240840"/>
    <lineage>
        <taxon>Bacteria</taxon>
        <taxon>Bacillati</taxon>
        <taxon>Actinomycetota</taxon>
        <taxon>Actinomycetes</taxon>
        <taxon>Streptosporangiales</taxon>
        <taxon>Thermomonosporaceae</taxon>
        <taxon>Actinomadura</taxon>
    </lineage>
</organism>
<feature type="binding site" evidence="11">
    <location>
        <position position="257"/>
    </location>
    <ligand>
        <name>L-histidine</name>
        <dbReference type="ChEBI" id="CHEBI:57595"/>
    </ligand>
</feature>
<evidence type="ECO:0000256" key="1">
    <source>
        <dbReference type="ARBA" id="ARBA00008226"/>
    </source>
</evidence>
<dbReference type="GO" id="GO:0005737">
    <property type="term" value="C:cytoplasm"/>
    <property type="evidence" value="ECO:0007669"/>
    <property type="project" value="UniProtKB-SubCell"/>
</dbReference>
<proteinExistence type="inferred from homology"/>
<dbReference type="Gene3D" id="3.30.930.10">
    <property type="entry name" value="Bira Bifunctional Protein, Domain 2"/>
    <property type="match status" value="1"/>
</dbReference>
<evidence type="ECO:0000313" key="13">
    <source>
        <dbReference type="EMBL" id="SNT10181.1"/>
    </source>
</evidence>
<evidence type="ECO:0000256" key="11">
    <source>
        <dbReference type="PIRSR" id="PIRSR001549-1"/>
    </source>
</evidence>
<dbReference type="InterPro" id="IPR036621">
    <property type="entry name" value="Anticodon-bd_dom_sf"/>
</dbReference>
<dbReference type="CDD" id="cd00773">
    <property type="entry name" value="HisRS-like_core"/>
    <property type="match status" value="1"/>
</dbReference>
<dbReference type="GO" id="GO:0006427">
    <property type="term" value="P:histidyl-tRNA aminoacylation"/>
    <property type="evidence" value="ECO:0007669"/>
    <property type="project" value="UniProtKB-UniRule"/>
</dbReference>
<evidence type="ECO:0000256" key="2">
    <source>
        <dbReference type="ARBA" id="ARBA00011738"/>
    </source>
</evidence>
<evidence type="ECO:0000256" key="8">
    <source>
        <dbReference type="ARBA" id="ARBA00023146"/>
    </source>
</evidence>
<comment type="catalytic activity">
    <reaction evidence="9 10">
        <text>tRNA(His) + L-histidine + ATP = L-histidyl-tRNA(His) + AMP + diphosphate + H(+)</text>
        <dbReference type="Rhea" id="RHEA:17313"/>
        <dbReference type="Rhea" id="RHEA-COMP:9665"/>
        <dbReference type="Rhea" id="RHEA-COMP:9689"/>
        <dbReference type="ChEBI" id="CHEBI:15378"/>
        <dbReference type="ChEBI" id="CHEBI:30616"/>
        <dbReference type="ChEBI" id="CHEBI:33019"/>
        <dbReference type="ChEBI" id="CHEBI:57595"/>
        <dbReference type="ChEBI" id="CHEBI:78442"/>
        <dbReference type="ChEBI" id="CHEBI:78527"/>
        <dbReference type="ChEBI" id="CHEBI:456215"/>
        <dbReference type="EC" id="6.1.1.21"/>
    </reaction>
</comment>
<dbReference type="PANTHER" id="PTHR43707:SF1">
    <property type="entry name" value="HISTIDINE--TRNA LIGASE, MITOCHONDRIAL-RELATED"/>
    <property type="match status" value="1"/>
</dbReference>
<comment type="similarity">
    <text evidence="1 10">Belongs to the class-II aminoacyl-tRNA synthetase family.</text>
</comment>
<dbReference type="NCBIfam" id="TIGR00442">
    <property type="entry name" value="hisS"/>
    <property type="match status" value="1"/>
</dbReference>
<dbReference type="Pfam" id="PF13393">
    <property type="entry name" value="tRNA-synt_His"/>
    <property type="match status" value="1"/>
</dbReference>
<feature type="binding site" evidence="11">
    <location>
        <position position="132"/>
    </location>
    <ligand>
        <name>L-histidine</name>
        <dbReference type="ChEBI" id="CHEBI:57595"/>
    </ligand>
</feature>
<dbReference type="Gene3D" id="3.40.50.800">
    <property type="entry name" value="Anticodon-binding domain"/>
    <property type="match status" value="1"/>
</dbReference>
<keyword evidence="8 10" id="KW-0030">Aminoacyl-tRNA synthetase</keyword>
<evidence type="ECO:0000259" key="12">
    <source>
        <dbReference type="PROSITE" id="PS50862"/>
    </source>
</evidence>
<gene>
    <name evidence="10" type="primary">hisS</name>
    <name evidence="13" type="ORF">SAMN05443665_101642</name>
</gene>
<comment type="subcellular location">
    <subcellularLocation>
        <location evidence="10">Cytoplasm</location>
    </subcellularLocation>
</comment>
<keyword evidence="6 10" id="KW-0067">ATP-binding</keyword>
<dbReference type="HAMAP" id="MF_00127">
    <property type="entry name" value="His_tRNA_synth"/>
    <property type="match status" value="1"/>
</dbReference>
<feature type="binding site" evidence="11">
    <location>
        <position position="128"/>
    </location>
    <ligand>
        <name>L-histidine</name>
        <dbReference type="ChEBI" id="CHEBI:57595"/>
    </ligand>
</feature>
<dbReference type="PANTHER" id="PTHR43707">
    <property type="entry name" value="HISTIDYL-TRNA SYNTHETASE"/>
    <property type="match status" value="1"/>
</dbReference>
<dbReference type="InterPro" id="IPR004516">
    <property type="entry name" value="HisRS/HisZ"/>
</dbReference>
<dbReference type="InterPro" id="IPR033656">
    <property type="entry name" value="HisRS_anticodon"/>
</dbReference>
<dbReference type="GO" id="GO:0004821">
    <property type="term" value="F:histidine-tRNA ligase activity"/>
    <property type="evidence" value="ECO:0007669"/>
    <property type="project" value="UniProtKB-UniRule"/>
</dbReference>
<dbReference type="InterPro" id="IPR041715">
    <property type="entry name" value="HisRS-like_core"/>
</dbReference>
<dbReference type="AlphaFoldDB" id="A0A239JWD1"/>
<evidence type="ECO:0000256" key="5">
    <source>
        <dbReference type="ARBA" id="ARBA00022741"/>
    </source>
</evidence>
<dbReference type="SUPFAM" id="SSF55681">
    <property type="entry name" value="Class II aaRS and biotin synthetases"/>
    <property type="match status" value="1"/>
</dbReference>
<dbReference type="Pfam" id="PF03129">
    <property type="entry name" value="HGTP_anticodon"/>
    <property type="match status" value="1"/>
</dbReference>
<dbReference type="EC" id="6.1.1.21" evidence="10"/>
<dbReference type="CDD" id="cd00859">
    <property type="entry name" value="HisRS_anticodon"/>
    <property type="match status" value="1"/>
</dbReference>
<feature type="domain" description="Aminoacyl-transfer RNA synthetases class-II family profile" evidence="12">
    <location>
        <begin position="21"/>
        <end position="330"/>
    </location>
</feature>
<evidence type="ECO:0000256" key="7">
    <source>
        <dbReference type="ARBA" id="ARBA00022917"/>
    </source>
</evidence>
<accession>A0A239JWD1</accession>
<evidence type="ECO:0000256" key="6">
    <source>
        <dbReference type="ARBA" id="ARBA00022840"/>
    </source>
</evidence>
<dbReference type="PROSITE" id="PS50862">
    <property type="entry name" value="AA_TRNA_LIGASE_II"/>
    <property type="match status" value="1"/>
</dbReference>
<evidence type="ECO:0000256" key="10">
    <source>
        <dbReference type="HAMAP-Rule" id="MF_00127"/>
    </source>
</evidence>
<keyword evidence="4 10" id="KW-0436">Ligase</keyword>
<dbReference type="PIRSF" id="PIRSF001549">
    <property type="entry name" value="His-tRNA_synth"/>
    <property type="match status" value="1"/>
</dbReference>
<dbReference type="RefSeq" id="WP_089327216.1">
    <property type="nucleotide sequence ID" value="NZ_FZOR01000016.1"/>
</dbReference>
<feature type="binding site" evidence="11">
    <location>
        <begin position="261"/>
        <end position="262"/>
    </location>
    <ligand>
        <name>L-histidine</name>
        <dbReference type="ChEBI" id="CHEBI:57595"/>
    </ligand>
</feature>